<keyword evidence="3" id="KW-1003">Cell membrane</keyword>
<keyword evidence="5 7" id="KW-1133">Transmembrane helix</keyword>
<dbReference type="PANTHER" id="PTHR33508">
    <property type="entry name" value="UPF0056 MEMBRANE PROTEIN YHCE"/>
    <property type="match status" value="1"/>
</dbReference>
<evidence type="ECO:0000256" key="3">
    <source>
        <dbReference type="ARBA" id="ARBA00022475"/>
    </source>
</evidence>
<feature type="transmembrane region" description="Helical" evidence="7">
    <location>
        <begin position="6"/>
        <end position="28"/>
    </location>
</feature>
<evidence type="ECO:0000256" key="6">
    <source>
        <dbReference type="ARBA" id="ARBA00023136"/>
    </source>
</evidence>
<feature type="transmembrane region" description="Helical" evidence="7">
    <location>
        <begin position="65"/>
        <end position="90"/>
    </location>
</feature>
<gene>
    <name evidence="8" type="ORF">MNBD_ALPHA02-2090</name>
</gene>
<dbReference type="EMBL" id="UOED01000005">
    <property type="protein sequence ID" value="VAV86453.1"/>
    <property type="molecule type" value="Genomic_DNA"/>
</dbReference>
<dbReference type="PANTHER" id="PTHR33508:SF1">
    <property type="entry name" value="UPF0056 MEMBRANE PROTEIN YHCE"/>
    <property type="match status" value="1"/>
</dbReference>
<feature type="transmembrane region" description="Helical" evidence="7">
    <location>
        <begin position="190"/>
        <end position="211"/>
    </location>
</feature>
<keyword evidence="4 7" id="KW-0812">Transmembrane</keyword>
<feature type="transmembrane region" description="Helical" evidence="7">
    <location>
        <begin position="127"/>
        <end position="148"/>
    </location>
</feature>
<dbReference type="InterPro" id="IPR002771">
    <property type="entry name" value="Multi_antbiot-R_MarC"/>
</dbReference>
<accession>A0A3B0RPL1</accession>
<organism evidence="8">
    <name type="scientific">hydrothermal vent metagenome</name>
    <dbReference type="NCBI Taxonomy" id="652676"/>
    <lineage>
        <taxon>unclassified sequences</taxon>
        <taxon>metagenomes</taxon>
        <taxon>ecological metagenomes</taxon>
    </lineage>
</organism>
<dbReference type="GO" id="GO:0005886">
    <property type="term" value="C:plasma membrane"/>
    <property type="evidence" value="ECO:0007669"/>
    <property type="project" value="UniProtKB-SubCell"/>
</dbReference>
<evidence type="ECO:0000313" key="8">
    <source>
        <dbReference type="EMBL" id="VAV86453.1"/>
    </source>
</evidence>
<feature type="transmembrane region" description="Helical" evidence="7">
    <location>
        <begin position="40"/>
        <end position="59"/>
    </location>
</feature>
<keyword evidence="6 7" id="KW-0472">Membrane</keyword>
<comment type="subcellular location">
    <subcellularLocation>
        <location evidence="1">Cell membrane</location>
        <topology evidence="1">Multi-pass membrane protein</topology>
    </subcellularLocation>
</comment>
<dbReference type="Pfam" id="PF01914">
    <property type="entry name" value="MarC"/>
    <property type="match status" value="1"/>
</dbReference>
<comment type="similarity">
    <text evidence="2">Belongs to the UPF0056 (MarC) family.</text>
</comment>
<proteinExistence type="inferred from homology"/>
<feature type="transmembrane region" description="Helical" evidence="7">
    <location>
        <begin position="160"/>
        <end position="178"/>
    </location>
</feature>
<dbReference type="AlphaFoldDB" id="A0A3B0RPL1"/>
<evidence type="ECO:0000256" key="1">
    <source>
        <dbReference type="ARBA" id="ARBA00004651"/>
    </source>
</evidence>
<evidence type="ECO:0000256" key="5">
    <source>
        <dbReference type="ARBA" id="ARBA00022989"/>
    </source>
</evidence>
<reference evidence="8" key="1">
    <citation type="submission" date="2018-06" db="EMBL/GenBank/DDBJ databases">
        <authorList>
            <person name="Zhirakovskaya E."/>
        </authorList>
    </citation>
    <scope>NUCLEOTIDE SEQUENCE</scope>
</reference>
<dbReference type="NCBIfam" id="TIGR00427">
    <property type="entry name" value="NAAT family transporter"/>
    <property type="match status" value="1"/>
</dbReference>
<evidence type="ECO:0000256" key="7">
    <source>
        <dbReference type="SAM" id="Phobius"/>
    </source>
</evidence>
<name>A0A3B0RPL1_9ZZZZ</name>
<protein>
    <submittedName>
        <fullName evidence="8">MarC family integral membrane protein</fullName>
    </submittedName>
</protein>
<sequence length="221" mass="23545">MYELFIGTFVTFFVVIDPLGIAPIFAVMTDGASGAFKRRMVFKASFTGAIILLLFAFLGNGLLSALGISMTAFKTAGGFLLFMIALEMVFEKRTERREKKSEGLTHEHGEGANAIVETDEDFEDISVFPIAIPFISGPGSIATIMLLMSHHQGNSDEQGVVIGALLAALLSTVVILLAASKIIGMLGHTVAGAITRVLGVILAAMATQYMFDGIREAFFGA</sequence>
<evidence type="ECO:0000256" key="2">
    <source>
        <dbReference type="ARBA" id="ARBA00009784"/>
    </source>
</evidence>
<evidence type="ECO:0000256" key="4">
    <source>
        <dbReference type="ARBA" id="ARBA00022692"/>
    </source>
</evidence>